<name>A0A0F9HWZ2_9ZZZZ</name>
<protein>
    <recommendedName>
        <fullName evidence="2">BrnT family toxin</fullName>
    </recommendedName>
</protein>
<dbReference type="InterPro" id="IPR038573">
    <property type="entry name" value="BrnT_sf"/>
</dbReference>
<evidence type="ECO:0008006" key="2">
    <source>
        <dbReference type="Google" id="ProtNLM"/>
    </source>
</evidence>
<evidence type="ECO:0000313" key="1">
    <source>
        <dbReference type="EMBL" id="KKM19956.1"/>
    </source>
</evidence>
<organism evidence="1">
    <name type="scientific">marine sediment metagenome</name>
    <dbReference type="NCBI Taxonomy" id="412755"/>
    <lineage>
        <taxon>unclassified sequences</taxon>
        <taxon>metagenomes</taxon>
        <taxon>ecological metagenomes</taxon>
    </lineage>
</organism>
<sequence>MTELMFEWDEKKNRQNQRNHRVSFEEAQTVFFDENAVEFYDDKHADSEDRFLLLGVSAKLRVLMVCHCLRENGNVIRILSARKATKNEQREYPWGKT</sequence>
<reference evidence="1" key="1">
    <citation type="journal article" date="2015" name="Nature">
        <title>Complex archaea that bridge the gap between prokaryotes and eukaryotes.</title>
        <authorList>
            <person name="Spang A."/>
            <person name="Saw J.H."/>
            <person name="Jorgensen S.L."/>
            <person name="Zaremba-Niedzwiedzka K."/>
            <person name="Martijn J."/>
            <person name="Lind A.E."/>
            <person name="van Eijk R."/>
            <person name="Schleper C."/>
            <person name="Guy L."/>
            <person name="Ettema T.J."/>
        </authorList>
    </citation>
    <scope>NUCLEOTIDE SEQUENCE</scope>
</reference>
<proteinExistence type="predicted"/>
<dbReference type="InterPro" id="IPR007460">
    <property type="entry name" value="BrnT_toxin"/>
</dbReference>
<dbReference type="AlphaFoldDB" id="A0A0F9HWZ2"/>
<gene>
    <name evidence="1" type="ORF">LCGC14_1650350</name>
</gene>
<comment type="caution">
    <text evidence="1">The sequence shown here is derived from an EMBL/GenBank/DDBJ whole genome shotgun (WGS) entry which is preliminary data.</text>
</comment>
<dbReference type="EMBL" id="LAZR01013869">
    <property type="protein sequence ID" value="KKM19956.1"/>
    <property type="molecule type" value="Genomic_DNA"/>
</dbReference>
<dbReference type="Pfam" id="PF04365">
    <property type="entry name" value="BrnT_toxin"/>
    <property type="match status" value="1"/>
</dbReference>
<dbReference type="Gene3D" id="3.10.450.530">
    <property type="entry name" value="Ribonuclease toxin, BrnT, of type II toxin-antitoxin system"/>
    <property type="match status" value="1"/>
</dbReference>
<accession>A0A0F9HWZ2</accession>